<dbReference type="Proteomes" id="UP001567538">
    <property type="component" value="Unassembled WGS sequence"/>
</dbReference>
<dbReference type="InterPro" id="IPR001890">
    <property type="entry name" value="RNA-binding_CRM"/>
</dbReference>
<protein>
    <recommendedName>
        <fullName evidence="4">CRM domain-containing protein</fullName>
    </recommendedName>
</protein>
<evidence type="ECO:0000256" key="2">
    <source>
        <dbReference type="PROSITE-ProRule" id="PRU00626"/>
    </source>
</evidence>
<dbReference type="SMART" id="SM01103">
    <property type="entry name" value="CRS1_YhbY"/>
    <property type="match status" value="1"/>
</dbReference>
<feature type="coiled-coil region" evidence="3">
    <location>
        <begin position="318"/>
        <end position="345"/>
    </location>
</feature>
<dbReference type="InterPro" id="IPR040286">
    <property type="entry name" value="At3g25440-like"/>
</dbReference>
<keyword evidence="1 2" id="KW-0694">RNA-binding</keyword>
<reference evidence="5 6" key="1">
    <citation type="submission" date="2024-06" db="EMBL/GenBank/DDBJ databases">
        <title>A chromosome level genome sequence of Diviner's sage (Salvia divinorum).</title>
        <authorList>
            <person name="Ford S.A."/>
            <person name="Ro D.-K."/>
            <person name="Ness R.W."/>
            <person name="Phillips M.A."/>
        </authorList>
    </citation>
    <scope>NUCLEOTIDE SEQUENCE [LARGE SCALE GENOMIC DNA]</scope>
    <source>
        <strain evidence="5">SAF-2024a</strain>
        <tissue evidence="5">Leaf</tissue>
    </source>
</reference>
<accession>A0ABD1I4W9</accession>
<dbReference type="Pfam" id="PF01985">
    <property type="entry name" value="CRS1_YhbY"/>
    <property type="match status" value="1"/>
</dbReference>
<evidence type="ECO:0000256" key="3">
    <source>
        <dbReference type="SAM" id="Coils"/>
    </source>
</evidence>
<dbReference type="AlphaFoldDB" id="A0ABD1I4W9"/>
<dbReference type="PANTHER" id="PTHR31426:SF3">
    <property type="entry name" value="OS06G0304500 PROTEIN"/>
    <property type="match status" value="1"/>
</dbReference>
<dbReference type="PANTHER" id="PTHR31426">
    <property type="entry name" value="GROUP II INTRON SPLICING FACTOR CRS1-LIKE"/>
    <property type="match status" value="1"/>
</dbReference>
<keyword evidence="3" id="KW-0175">Coiled coil</keyword>
<proteinExistence type="predicted"/>
<dbReference type="GO" id="GO:0003723">
    <property type="term" value="F:RNA binding"/>
    <property type="evidence" value="ECO:0007669"/>
    <property type="project" value="UniProtKB-UniRule"/>
</dbReference>
<organism evidence="5 6">
    <name type="scientific">Salvia divinorum</name>
    <name type="common">Maria pastora</name>
    <name type="synonym">Diviner's sage</name>
    <dbReference type="NCBI Taxonomy" id="28513"/>
    <lineage>
        <taxon>Eukaryota</taxon>
        <taxon>Viridiplantae</taxon>
        <taxon>Streptophyta</taxon>
        <taxon>Embryophyta</taxon>
        <taxon>Tracheophyta</taxon>
        <taxon>Spermatophyta</taxon>
        <taxon>Magnoliopsida</taxon>
        <taxon>eudicotyledons</taxon>
        <taxon>Gunneridae</taxon>
        <taxon>Pentapetalae</taxon>
        <taxon>asterids</taxon>
        <taxon>lamiids</taxon>
        <taxon>Lamiales</taxon>
        <taxon>Lamiaceae</taxon>
        <taxon>Nepetoideae</taxon>
        <taxon>Mentheae</taxon>
        <taxon>Salviinae</taxon>
        <taxon>Salvia</taxon>
        <taxon>Salvia subgen. Calosphace</taxon>
    </lineage>
</organism>
<evidence type="ECO:0000259" key="4">
    <source>
        <dbReference type="PROSITE" id="PS51295"/>
    </source>
</evidence>
<name>A0ABD1I4W9_SALDI</name>
<dbReference type="EMBL" id="JBEAFC010000003">
    <property type="protein sequence ID" value="KAL1562644.1"/>
    <property type="molecule type" value="Genomic_DNA"/>
</dbReference>
<sequence length="347" mass="40356">MSRASSSIFGLSLSVFTNTAIRPIITRESMLGSKCLLRNTFTAPRSTFLLHFIHHYRCRNIGEHHSFRSISVNALSVNRSCTIGPWNPCLIREYARVRTNESIEMKTDDDVIRFKIGDLSPEGTSLKKGKATTKKSDVSRKKKLNELRFYRLKAKKKMNSPNPEVRIKYKLEKAKRKEAWLLEKLRKYDVPKAAPETYDPEILTAEERFYLKRTGEKKKHYVPVGRRGVFGGVVLNMHLHWKNHETVKVICKPCRSGQVHQYAEELARLSKGIVIDIKPNDVIIFYRGKNYVQPDVMSPLDTLSKAKALEKYKHEQSLEHTSEFIEKLENELEEYLEHCARYKKEEK</sequence>
<dbReference type="Gene3D" id="3.30.110.60">
    <property type="entry name" value="YhbY-like"/>
    <property type="match status" value="1"/>
</dbReference>
<dbReference type="InterPro" id="IPR035920">
    <property type="entry name" value="YhbY-like_sf"/>
</dbReference>
<dbReference type="SUPFAM" id="SSF75471">
    <property type="entry name" value="YhbY-like"/>
    <property type="match status" value="1"/>
</dbReference>
<evidence type="ECO:0000256" key="1">
    <source>
        <dbReference type="ARBA" id="ARBA00022884"/>
    </source>
</evidence>
<evidence type="ECO:0000313" key="6">
    <source>
        <dbReference type="Proteomes" id="UP001567538"/>
    </source>
</evidence>
<comment type="caution">
    <text evidence="5">The sequence shown here is derived from an EMBL/GenBank/DDBJ whole genome shotgun (WGS) entry which is preliminary data.</text>
</comment>
<keyword evidence="6" id="KW-1185">Reference proteome</keyword>
<gene>
    <name evidence="5" type="ORF">AAHA92_05206</name>
</gene>
<evidence type="ECO:0000313" key="5">
    <source>
        <dbReference type="EMBL" id="KAL1562644.1"/>
    </source>
</evidence>
<feature type="domain" description="CRM" evidence="4">
    <location>
        <begin position="201"/>
        <end position="298"/>
    </location>
</feature>
<dbReference type="PROSITE" id="PS51295">
    <property type="entry name" value="CRM"/>
    <property type="match status" value="1"/>
</dbReference>